<comment type="caution">
    <text evidence="1">The sequence shown here is derived from an EMBL/GenBank/DDBJ whole genome shotgun (WGS) entry which is preliminary data.</text>
</comment>
<dbReference type="Proteomes" id="UP001055811">
    <property type="component" value="Linkage Group LG08"/>
</dbReference>
<keyword evidence="2" id="KW-1185">Reference proteome</keyword>
<dbReference type="EMBL" id="CM042016">
    <property type="protein sequence ID" value="KAI3700276.1"/>
    <property type="molecule type" value="Genomic_DNA"/>
</dbReference>
<name>A0ACB8ZS20_CICIN</name>
<proteinExistence type="predicted"/>
<protein>
    <submittedName>
        <fullName evidence="1">Uncharacterized protein</fullName>
    </submittedName>
</protein>
<evidence type="ECO:0000313" key="2">
    <source>
        <dbReference type="Proteomes" id="UP001055811"/>
    </source>
</evidence>
<reference evidence="2" key="1">
    <citation type="journal article" date="2022" name="Mol. Ecol. Resour.">
        <title>The genomes of chicory, endive, great burdock and yacon provide insights into Asteraceae palaeo-polyploidization history and plant inulin production.</title>
        <authorList>
            <person name="Fan W."/>
            <person name="Wang S."/>
            <person name="Wang H."/>
            <person name="Wang A."/>
            <person name="Jiang F."/>
            <person name="Liu H."/>
            <person name="Zhao H."/>
            <person name="Xu D."/>
            <person name="Zhang Y."/>
        </authorList>
    </citation>
    <scope>NUCLEOTIDE SEQUENCE [LARGE SCALE GENOMIC DNA]</scope>
    <source>
        <strain evidence="2">cv. Punajuju</strain>
    </source>
</reference>
<evidence type="ECO:0000313" key="1">
    <source>
        <dbReference type="EMBL" id="KAI3700276.1"/>
    </source>
</evidence>
<reference evidence="1 2" key="2">
    <citation type="journal article" date="2022" name="Mol. Ecol. Resour.">
        <title>The genomes of chicory, endive, great burdock and yacon provide insights into Asteraceae paleo-polyploidization history and plant inulin production.</title>
        <authorList>
            <person name="Fan W."/>
            <person name="Wang S."/>
            <person name="Wang H."/>
            <person name="Wang A."/>
            <person name="Jiang F."/>
            <person name="Liu H."/>
            <person name="Zhao H."/>
            <person name="Xu D."/>
            <person name="Zhang Y."/>
        </authorList>
    </citation>
    <scope>NUCLEOTIDE SEQUENCE [LARGE SCALE GENOMIC DNA]</scope>
    <source>
        <strain evidence="2">cv. Punajuju</strain>
        <tissue evidence="1">Leaves</tissue>
    </source>
</reference>
<gene>
    <name evidence="1" type="ORF">L2E82_44898</name>
</gene>
<organism evidence="1 2">
    <name type="scientific">Cichorium intybus</name>
    <name type="common">Chicory</name>
    <dbReference type="NCBI Taxonomy" id="13427"/>
    <lineage>
        <taxon>Eukaryota</taxon>
        <taxon>Viridiplantae</taxon>
        <taxon>Streptophyta</taxon>
        <taxon>Embryophyta</taxon>
        <taxon>Tracheophyta</taxon>
        <taxon>Spermatophyta</taxon>
        <taxon>Magnoliopsida</taxon>
        <taxon>eudicotyledons</taxon>
        <taxon>Gunneridae</taxon>
        <taxon>Pentapetalae</taxon>
        <taxon>asterids</taxon>
        <taxon>campanulids</taxon>
        <taxon>Asterales</taxon>
        <taxon>Asteraceae</taxon>
        <taxon>Cichorioideae</taxon>
        <taxon>Cichorieae</taxon>
        <taxon>Cichoriinae</taxon>
        <taxon>Cichorium</taxon>
    </lineage>
</organism>
<sequence length="71" mass="8149">MRCLRYHSNDGCLLSLPYSPRPSPPSTQPEVAMWVCDHKRQLKSVSPQVAILIFTALEICLISQILYHEHE</sequence>
<accession>A0ACB8ZS20</accession>